<protein>
    <recommendedName>
        <fullName evidence="3">DUF1996 domain-containing protein</fullName>
    </recommendedName>
</protein>
<evidence type="ECO:0000259" key="3">
    <source>
        <dbReference type="Pfam" id="PF09362"/>
    </source>
</evidence>
<comment type="caution">
    <text evidence="4">The sequence shown here is derived from an EMBL/GenBank/DDBJ whole genome shotgun (WGS) entry which is preliminary data.</text>
</comment>
<keyword evidence="5" id="KW-1185">Reference proteome</keyword>
<feature type="compositionally biased region" description="Low complexity" evidence="1">
    <location>
        <begin position="413"/>
        <end position="501"/>
    </location>
</feature>
<dbReference type="Pfam" id="PF09362">
    <property type="entry name" value="DUF1996"/>
    <property type="match status" value="1"/>
</dbReference>
<accession>A0AAV9PK03</accession>
<feature type="domain" description="DUF1996" evidence="3">
    <location>
        <begin position="40"/>
        <end position="275"/>
    </location>
</feature>
<sequence>MAGPMVHAVLVTALLWSNAAAQQFVMYSPTVDDTSIQRIDPIIAPGGLSGHAHHFFGANKLSPTLDYDELQSSTCTTVGSAGFQGNAVDHSIYWHPALYMESSDESEGYIRVPIKGHKLYYIDVGTGEKAEPFEFPKGFRMISGDPYARSSTGSNAIDWKCNNGGSTNVGDSGGFPTGVSTCSDYPYFFGTVSFPHCWNGDDYDPSNPSAHMAYAEGDPKGGACPSSHPRRLPHLLIENFFDIDAVADKVKPDSFVLAQGDNTGFGMHQDFFNGWEEGALPDLLSTCPQPKFGNDDVGSCSNFKSSGSAESCSLPVQYKENVDSPGKFLPGCNPISDSNPAPQMAVAPLGSATDSCAPGGGGDGSPSEGSPPASSSAAPVASSAPAYESPGTTAATTNEATPLTTGEATQIATGETTPLTTEETTAMTTGETTPLTTEETTPLSTGETMPITTEETAPFTTAETTPITTGDTTPLTTGDTTPITAEETTPYETFPTEYPTAATTPDPYASPTAELTTLVTVFATASPIYSPPVEAPTSVRLRHRRHARRHARPDGSWSG</sequence>
<dbReference type="PANTHER" id="PTHR43662:SF12">
    <property type="entry name" value="DUF1996 DOMAIN-CONTAINING PROTEIN-RELATED"/>
    <property type="match status" value="1"/>
</dbReference>
<feature type="compositionally biased region" description="Low complexity" evidence="1">
    <location>
        <begin position="365"/>
        <end position="390"/>
    </location>
</feature>
<keyword evidence="2" id="KW-0732">Signal</keyword>
<evidence type="ECO:0000313" key="5">
    <source>
        <dbReference type="Proteomes" id="UP001337655"/>
    </source>
</evidence>
<dbReference type="Proteomes" id="UP001337655">
    <property type="component" value="Unassembled WGS sequence"/>
</dbReference>
<proteinExistence type="predicted"/>
<gene>
    <name evidence="4" type="ORF">LTR77_001258</name>
</gene>
<dbReference type="GeneID" id="89922606"/>
<reference evidence="4 5" key="1">
    <citation type="submission" date="2023-08" db="EMBL/GenBank/DDBJ databases">
        <title>Black Yeasts Isolated from many extreme environments.</title>
        <authorList>
            <person name="Coleine C."/>
            <person name="Stajich J.E."/>
            <person name="Selbmann L."/>
        </authorList>
    </citation>
    <scope>NUCLEOTIDE SEQUENCE [LARGE SCALE GENOMIC DNA]</scope>
    <source>
        <strain evidence="4 5">CCFEE 5935</strain>
    </source>
</reference>
<dbReference type="AlphaFoldDB" id="A0AAV9PK03"/>
<feature type="compositionally biased region" description="Basic residues" evidence="1">
    <location>
        <begin position="540"/>
        <end position="551"/>
    </location>
</feature>
<evidence type="ECO:0000313" key="4">
    <source>
        <dbReference type="EMBL" id="KAK5174178.1"/>
    </source>
</evidence>
<evidence type="ECO:0000256" key="1">
    <source>
        <dbReference type="SAM" id="MobiDB-lite"/>
    </source>
</evidence>
<organism evidence="4 5">
    <name type="scientific">Saxophila tyrrhenica</name>
    <dbReference type="NCBI Taxonomy" id="1690608"/>
    <lineage>
        <taxon>Eukaryota</taxon>
        <taxon>Fungi</taxon>
        <taxon>Dikarya</taxon>
        <taxon>Ascomycota</taxon>
        <taxon>Pezizomycotina</taxon>
        <taxon>Dothideomycetes</taxon>
        <taxon>Dothideomycetidae</taxon>
        <taxon>Mycosphaerellales</taxon>
        <taxon>Extremaceae</taxon>
        <taxon>Saxophila</taxon>
    </lineage>
</organism>
<feature type="region of interest" description="Disordered" evidence="1">
    <location>
        <begin position="528"/>
        <end position="559"/>
    </location>
</feature>
<feature type="chain" id="PRO_5043810234" description="DUF1996 domain-containing protein" evidence="2">
    <location>
        <begin position="22"/>
        <end position="559"/>
    </location>
</feature>
<dbReference type="RefSeq" id="XP_064662847.1">
    <property type="nucleotide sequence ID" value="XM_064798520.1"/>
</dbReference>
<dbReference type="EMBL" id="JAVRRT010000002">
    <property type="protein sequence ID" value="KAK5174178.1"/>
    <property type="molecule type" value="Genomic_DNA"/>
</dbReference>
<dbReference type="PANTHER" id="PTHR43662">
    <property type="match status" value="1"/>
</dbReference>
<feature type="region of interest" description="Disordered" evidence="1">
    <location>
        <begin position="329"/>
        <end position="509"/>
    </location>
</feature>
<name>A0AAV9PK03_9PEZI</name>
<feature type="signal peptide" evidence="2">
    <location>
        <begin position="1"/>
        <end position="21"/>
    </location>
</feature>
<feature type="compositionally biased region" description="Polar residues" evidence="1">
    <location>
        <begin position="391"/>
        <end position="412"/>
    </location>
</feature>
<evidence type="ECO:0000256" key="2">
    <source>
        <dbReference type="SAM" id="SignalP"/>
    </source>
</evidence>
<dbReference type="InterPro" id="IPR018535">
    <property type="entry name" value="DUF1996"/>
</dbReference>